<feature type="domain" description="5'-Nucleotidase C-terminal" evidence="4">
    <location>
        <begin position="368"/>
        <end position="528"/>
    </location>
</feature>
<dbReference type="GO" id="GO:0008253">
    <property type="term" value="F:5'-nucleotidase activity"/>
    <property type="evidence" value="ECO:0007669"/>
    <property type="project" value="TreeGrafter"/>
</dbReference>
<dbReference type="Gene3D" id="3.60.21.10">
    <property type="match status" value="1"/>
</dbReference>
<dbReference type="InterPro" id="IPR008334">
    <property type="entry name" value="5'-Nucleotdase_C"/>
</dbReference>
<dbReference type="InterPro" id="IPR004843">
    <property type="entry name" value="Calcineurin-like_PHP"/>
</dbReference>
<evidence type="ECO:0000256" key="2">
    <source>
        <dbReference type="RuleBase" id="RU362119"/>
    </source>
</evidence>
<dbReference type="PANTHER" id="PTHR11575:SF24">
    <property type="entry name" value="5'-NUCLEOTIDASE"/>
    <property type="match status" value="1"/>
</dbReference>
<dbReference type="Proteomes" id="UP000503222">
    <property type="component" value="Chromosome"/>
</dbReference>
<dbReference type="InterPro" id="IPR029052">
    <property type="entry name" value="Metallo-depent_PP-like"/>
</dbReference>
<evidence type="ECO:0000259" key="3">
    <source>
        <dbReference type="Pfam" id="PF00149"/>
    </source>
</evidence>
<keyword evidence="2" id="KW-0378">Hydrolase</keyword>
<dbReference type="InterPro" id="IPR036907">
    <property type="entry name" value="5'-Nucleotdase_C_sf"/>
</dbReference>
<dbReference type="RefSeq" id="WP_166410084.1">
    <property type="nucleotide sequence ID" value="NZ_CP049869.1"/>
</dbReference>
<dbReference type="PRINTS" id="PR01607">
    <property type="entry name" value="APYRASEFAMLY"/>
</dbReference>
<dbReference type="PROSITE" id="PS51257">
    <property type="entry name" value="PROKAR_LIPOPROTEIN"/>
    <property type="match status" value="1"/>
</dbReference>
<dbReference type="PANTHER" id="PTHR11575">
    <property type="entry name" value="5'-NUCLEOTIDASE-RELATED"/>
    <property type="match status" value="1"/>
</dbReference>
<feature type="chain" id="PRO_5026375267" evidence="2">
    <location>
        <begin position="20"/>
        <end position="566"/>
    </location>
</feature>
<evidence type="ECO:0000313" key="5">
    <source>
        <dbReference type="EMBL" id="QIK77688.1"/>
    </source>
</evidence>
<dbReference type="EMBL" id="CP049869">
    <property type="protein sequence ID" value="QIK77688.1"/>
    <property type="molecule type" value="Genomic_DNA"/>
</dbReference>
<dbReference type="SUPFAM" id="SSF56300">
    <property type="entry name" value="Metallo-dependent phosphatases"/>
    <property type="match status" value="1"/>
</dbReference>
<evidence type="ECO:0000259" key="4">
    <source>
        <dbReference type="Pfam" id="PF02872"/>
    </source>
</evidence>
<comment type="similarity">
    <text evidence="2">Belongs to the 5'-nucleotidase family.</text>
</comment>
<dbReference type="GO" id="GO:0000166">
    <property type="term" value="F:nucleotide binding"/>
    <property type="evidence" value="ECO:0007669"/>
    <property type="project" value="UniProtKB-KW"/>
</dbReference>
<keyword evidence="2" id="KW-0547">Nucleotide-binding</keyword>
<dbReference type="KEGG" id="spii:G7077_00910"/>
<keyword evidence="1 2" id="KW-0732">Signal</keyword>
<feature type="signal peptide" evidence="2">
    <location>
        <begin position="1"/>
        <end position="19"/>
    </location>
</feature>
<dbReference type="SUPFAM" id="SSF55816">
    <property type="entry name" value="5'-nucleotidase (syn. UDP-sugar hydrolase), C-terminal domain"/>
    <property type="match status" value="1"/>
</dbReference>
<dbReference type="GO" id="GO:0009166">
    <property type="term" value="P:nucleotide catabolic process"/>
    <property type="evidence" value="ECO:0007669"/>
    <property type="project" value="InterPro"/>
</dbReference>
<dbReference type="AlphaFoldDB" id="A0A6G7YLS3"/>
<dbReference type="GO" id="GO:0030288">
    <property type="term" value="C:outer membrane-bounded periplasmic space"/>
    <property type="evidence" value="ECO:0007669"/>
    <property type="project" value="TreeGrafter"/>
</dbReference>
<protein>
    <submittedName>
        <fullName evidence="5">Bifunctional metallophosphatase/5'-nucleotidase</fullName>
    </submittedName>
</protein>
<reference evidence="5 6" key="1">
    <citation type="submission" date="2020-03" db="EMBL/GenBank/DDBJ databases">
        <title>Sphingomonas sp. nov., isolated from fish.</title>
        <authorList>
            <person name="Hyun D.-W."/>
            <person name="Bae J.-W."/>
        </authorList>
    </citation>
    <scope>NUCLEOTIDE SEQUENCE [LARGE SCALE GENOMIC DNA]</scope>
    <source>
        <strain evidence="5 6">HDW15B</strain>
    </source>
</reference>
<dbReference type="Pfam" id="PF02872">
    <property type="entry name" value="5_nucleotid_C"/>
    <property type="match status" value="1"/>
</dbReference>
<evidence type="ECO:0000256" key="1">
    <source>
        <dbReference type="ARBA" id="ARBA00022729"/>
    </source>
</evidence>
<evidence type="ECO:0000313" key="6">
    <source>
        <dbReference type="Proteomes" id="UP000503222"/>
    </source>
</evidence>
<accession>A0A6G7YLS3</accession>
<proteinExistence type="inferred from homology"/>
<dbReference type="Gene3D" id="3.90.780.10">
    <property type="entry name" value="5'-Nucleotidase, C-terminal domain"/>
    <property type="match status" value="1"/>
</dbReference>
<dbReference type="Pfam" id="PF00149">
    <property type="entry name" value="Metallophos"/>
    <property type="match status" value="1"/>
</dbReference>
<keyword evidence="6" id="KW-1185">Reference proteome</keyword>
<feature type="domain" description="Calcineurin-like phosphoesterase" evidence="3">
    <location>
        <begin position="37"/>
        <end position="290"/>
    </location>
</feature>
<dbReference type="InterPro" id="IPR006179">
    <property type="entry name" value="5_nucleotidase/apyrase"/>
</dbReference>
<organism evidence="5 6">
    <name type="scientific">Sphingomonas piscis</name>
    <dbReference type="NCBI Taxonomy" id="2714943"/>
    <lineage>
        <taxon>Bacteria</taxon>
        <taxon>Pseudomonadati</taxon>
        <taxon>Pseudomonadota</taxon>
        <taxon>Alphaproteobacteria</taxon>
        <taxon>Sphingomonadales</taxon>
        <taxon>Sphingomonadaceae</taxon>
        <taxon>Sphingomonas</taxon>
    </lineage>
</organism>
<dbReference type="GO" id="GO:0008768">
    <property type="term" value="F:UDP-sugar diphosphatase activity"/>
    <property type="evidence" value="ECO:0007669"/>
    <property type="project" value="TreeGrafter"/>
</dbReference>
<sequence length="566" mass="59356">MMRPAVLIAALWLAGCASLPVRTPNFERVAAPIEVQILALNDFHGNLEPPSPVELATPDGGKTKVRSGGAVNVAAALGALRAGHANSITVSAGDTIGASPLISGYFLDEPTIEAFNRMGVEFNSVGNHEFDKGVAELKRMQSGGCDKHTARTPCAVEPFRGASFQYLAANVLGTDGKTVLPATGLKTFGSGARAIRIGFIGMTLQNTSNLVTPSGVRGLTFADEAETANALVPQLKAQGADTIVLLIHQGGKLPQFTAGNGCDGLYGEILPILPKLDPAITTVVSGHTHWAYVCQQGSPVAPRLLTSAGKNGYFVTDLRLRFDPVTHRLLSQDASNVIVGDGGAGKAPEVQSLVQRYAEAIKPVAEHVVGRLTAPAPRDENDAESPAADLIADSMLAATRQAENGGAQLALVNATGVRIGMPGGDITYANAFQMMPFGNNLVVMTLTGAQLKKVLEQQYSAENLAASKRVPALAPSDGFTYAIDVKRPNMARVFDIRLNGEPVNPARTYRVVVNNYVASGGDGLTGFTEGSDLVDKGIVDLDAFVAWIAPGRAPPLANRIRNATPR</sequence>
<gene>
    <name evidence="5" type="ORF">G7077_00910</name>
</gene>
<name>A0A6G7YLS3_9SPHN</name>